<dbReference type="InParanoid" id="A0A2P6N741"/>
<dbReference type="PANTHER" id="PTHR13462">
    <property type="entry name" value="CALCIUM UNIPORTER PROTEIN, MITOCHONDRIAL"/>
    <property type="match status" value="1"/>
</dbReference>
<dbReference type="OrthoDB" id="278338at2759"/>
<keyword evidence="5 15" id="KW-0107">Calcium channel</keyword>
<keyword evidence="9 15" id="KW-1133">Transmembrane helix</keyword>
<keyword evidence="6 15" id="KW-0812">Transmembrane</keyword>
<reference evidence="17 18" key="1">
    <citation type="journal article" date="2018" name="Genome Biol. Evol.">
        <title>Multiple Roots of Fruiting Body Formation in Amoebozoa.</title>
        <authorList>
            <person name="Hillmann F."/>
            <person name="Forbes G."/>
            <person name="Novohradska S."/>
            <person name="Ferling I."/>
            <person name="Riege K."/>
            <person name="Groth M."/>
            <person name="Westermann M."/>
            <person name="Marz M."/>
            <person name="Spaller T."/>
            <person name="Winckler T."/>
            <person name="Schaap P."/>
            <person name="Glockner G."/>
        </authorList>
    </citation>
    <scope>NUCLEOTIDE SEQUENCE [LARGE SCALE GENOMIC DNA]</scope>
    <source>
        <strain evidence="17 18">Jena</strain>
    </source>
</reference>
<dbReference type="GO" id="GO:1990246">
    <property type="term" value="C:uniplex complex"/>
    <property type="evidence" value="ECO:0007669"/>
    <property type="project" value="TreeGrafter"/>
</dbReference>
<dbReference type="InterPro" id="IPR006769">
    <property type="entry name" value="MCU_C"/>
</dbReference>
<evidence type="ECO:0000313" key="18">
    <source>
        <dbReference type="Proteomes" id="UP000241769"/>
    </source>
</evidence>
<evidence type="ECO:0000256" key="11">
    <source>
        <dbReference type="ARBA" id="ARBA00023128"/>
    </source>
</evidence>
<evidence type="ECO:0000256" key="10">
    <source>
        <dbReference type="ARBA" id="ARBA00023065"/>
    </source>
</evidence>
<evidence type="ECO:0000256" key="1">
    <source>
        <dbReference type="ARBA" id="ARBA00004448"/>
    </source>
</evidence>
<evidence type="ECO:0000259" key="16">
    <source>
        <dbReference type="Pfam" id="PF04678"/>
    </source>
</evidence>
<sequence length="333" mass="37208">MLRGAISSAQRLRIPSHTILSSTQSPLIPSLRGLSRCYTTKEAQSIPVRVSGSETNRTYKLSVPLSNGSVVFSPNGNQALRDLIADIKSESEDVKSIAFYESSGVKLSSSSSVEEAFDGDHPRLVINGNTYSLSPYTGNASPKIDSVIRQQKDKDSFHEAVKAAGTPGTPIPPRKIEATSREITELEKQIWPLLKEKFALDKRAYLFADGIVFGALAAFAGQWSLLARFTWWDFGWDIIEPLTYFVGSGTALMGMFYFVLAKREYTFQNLREGLATKRKAVIYWRSPKFNPERYFDLEYDLKARDPEALLKLEAYATGHSIMPQEVKTELGEK</sequence>
<keyword evidence="8 15" id="KW-0106">Calcium</keyword>
<comment type="function">
    <text evidence="15">Mitochondrial inner membrane calcium uniporter that mediates calcium uptake into mitochondria. Mitochondrial calcium homeostasis plays key roles in cellular physiology and regulates cell bioenergetics, cytoplasmic calcium signals and activation of cell death pathways.</text>
</comment>
<protein>
    <recommendedName>
        <fullName evidence="15">Calcium uniporter protein</fullName>
    </recommendedName>
</protein>
<dbReference type="Pfam" id="PF04678">
    <property type="entry name" value="MCU"/>
    <property type="match status" value="1"/>
</dbReference>
<evidence type="ECO:0000256" key="13">
    <source>
        <dbReference type="ARBA" id="ARBA00023303"/>
    </source>
</evidence>
<keyword evidence="13 15" id="KW-0407">Ion channel</keyword>
<comment type="domain">
    <text evidence="15">The selectivity filter, in which calcium ions are arranged in single file, is composed of two acidic rings separated by one helical turn along the central axis of the channel pore.</text>
</comment>
<evidence type="ECO:0000256" key="4">
    <source>
        <dbReference type="ARBA" id="ARBA00022568"/>
    </source>
</evidence>
<evidence type="ECO:0000256" key="9">
    <source>
        <dbReference type="ARBA" id="ARBA00022989"/>
    </source>
</evidence>
<dbReference type="STRING" id="1890364.A0A2P6N741"/>
<dbReference type="GO" id="GO:0015292">
    <property type="term" value="F:uniporter activity"/>
    <property type="evidence" value="ECO:0007669"/>
    <property type="project" value="UniProtKB-UniRule"/>
</dbReference>
<comment type="catalytic activity">
    <reaction evidence="14">
        <text>Ca(2+)(in) = Ca(2+)(out)</text>
        <dbReference type="Rhea" id="RHEA:29671"/>
        <dbReference type="ChEBI" id="CHEBI:29108"/>
    </reaction>
</comment>
<dbReference type="GO" id="GO:0051560">
    <property type="term" value="P:mitochondrial calcium ion homeostasis"/>
    <property type="evidence" value="ECO:0007669"/>
    <property type="project" value="UniProtKB-UniRule"/>
</dbReference>
<keyword evidence="18" id="KW-1185">Reference proteome</keyword>
<name>A0A2P6N741_9EUKA</name>
<evidence type="ECO:0000256" key="2">
    <source>
        <dbReference type="ARBA" id="ARBA00005653"/>
    </source>
</evidence>
<dbReference type="AlphaFoldDB" id="A0A2P6N741"/>
<gene>
    <name evidence="17" type="ORF">PROFUN_12626</name>
</gene>
<feature type="domain" description="Calcium uniporter protein C-terminal" evidence="16">
    <location>
        <begin position="92"/>
        <end position="295"/>
    </location>
</feature>
<dbReference type="EMBL" id="MDYQ01000171">
    <property type="protein sequence ID" value="PRP79764.1"/>
    <property type="molecule type" value="Genomic_DNA"/>
</dbReference>
<proteinExistence type="inferred from homology"/>
<evidence type="ECO:0000256" key="15">
    <source>
        <dbReference type="RuleBase" id="RU367035"/>
    </source>
</evidence>
<evidence type="ECO:0000256" key="14">
    <source>
        <dbReference type="ARBA" id="ARBA00036634"/>
    </source>
</evidence>
<evidence type="ECO:0000256" key="8">
    <source>
        <dbReference type="ARBA" id="ARBA00022837"/>
    </source>
</evidence>
<comment type="subcellular location">
    <subcellularLocation>
        <location evidence="1 15">Mitochondrion inner membrane</location>
        <topology evidence="1 15">Multi-pass membrane protein</topology>
    </subcellularLocation>
</comment>
<evidence type="ECO:0000256" key="6">
    <source>
        <dbReference type="ARBA" id="ARBA00022692"/>
    </source>
</evidence>
<keyword evidence="4 15" id="KW-0109">Calcium transport</keyword>
<keyword evidence="11 15" id="KW-0496">Mitochondrion</keyword>
<keyword evidence="10 15" id="KW-0406">Ion transport</keyword>
<dbReference type="InterPro" id="IPR039055">
    <property type="entry name" value="MCU_fam"/>
</dbReference>
<keyword evidence="12 15" id="KW-0472">Membrane</keyword>
<comment type="similarity">
    <text evidence="2 15">Belongs to the MCU (TC 1.A.77) family.</text>
</comment>
<keyword evidence="7 15" id="KW-0999">Mitochondrion inner membrane</keyword>
<evidence type="ECO:0000313" key="17">
    <source>
        <dbReference type="EMBL" id="PRP79764.1"/>
    </source>
</evidence>
<dbReference type="PANTHER" id="PTHR13462:SF10">
    <property type="entry name" value="CALCIUM UNIPORTER PROTEIN, MITOCHONDRIAL"/>
    <property type="match status" value="1"/>
</dbReference>
<keyword evidence="3 15" id="KW-0813">Transport</keyword>
<feature type="transmembrane region" description="Helical" evidence="15">
    <location>
        <begin position="204"/>
        <end position="222"/>
    </location>
</feature>
<dbReference type="GO" id="GO:0005262">
    <property type="term" value="F:calcium channel activity"/>
    <property type="evidence" value="ECO:0007669"/>
    <property type="project" value="UniProtKB-UniRule"/>
</dbReference>
<dbReference type="Proteomes" id="UP000241769">
    <property type="component" value="Unassembled WGS sequence"/>
</dbReference>
<organism evidence="17 18">
    <name type="scientific">Planoprotostelium fungivorum</name>
    <dbReference type="NCBI Taxonomy" id="1890364"/>
    <lineage>
        <taxon>Eukaryota</taxon>
        <taxon>Amoebozoa</taxon>
        <taxon>Evosea</taxon>
        <taxon>Variosea</taxon>
        <taxon>Cavosteliida</taxon>
        <taxon>Cavosteliaceae</taxon>
        <taxon>Planoprotostelium</taxon>
    </lineage>
</organism>
<evidence type="ECO:0000256" key="5">
    <source>
        <dbReference type="ARBA" id="ARBA00022673"/>
    </source>
</evidence>
<feature type="transmembrane region" description="Helical" evidence="15">
    <location>
        <begin position="242"/>
        <end position="261"/>
    </location>
</feature>
<dbReference type="GO" id="GO:0036444">
    <property type="term" value="P:calcium import into the mitochondrion"/>
    <property type="evidence" value="ECO:0007669"/>
    <property type="project" value="UniProtKB-ARBA"/>
</dbReference>
<evidence type="ECO:0000256" key="3">
    <source>
        <dbReference type="ARBA" id="ARBA00022448"/>
    </source>
</evidence>
<accession>A0A2P6N741</accession>
<evidence type="ECO:0000256" key="12">
    <source>
        <dbReference type="ARBA" id="ARBA00023136"/>
    </source>
</evidence>
<comment type="caution">
    <text evidence="17">The sequence shown here is derived from an EMBL/GenBank/DDBJ whole genome shotgun (WGS) entry which is preliminary data.</text>
</comment>
<evidence type="ECO:0000256" key="7">
    <source>
        <dbReference type="ARBA" id="ARBA00022792"/>
    </source>
</evidence>